<accession>A0A1H7VT01</accession>
<reference evidence="4" key="1">
    <citation type="submission" date="2016-10" db="EMBL/GenBank/DDBJ databases">
        <authorList>
            <person name="Varghese N."/>
            <person name="Submissions S."/>
        </authorList>
    </citation>
    <scope>NUCLEOTIDE SEQUENCE [LARGE SCALE GENOMIC DNA]</scope>
    <source>
        <strain evidence="4">B48,IBRC-M 10115,DSM 25386,CECT 8001</strain>
    </source>
</reference>
<dbReference type="PANTHER" id="PTHR30023">
    <property type="entry name" value="D-ALANYL-D-ALANINE CARBOXYPEPTIDASE"/>
    <property type="match status" value="1"/>
</dbReference>
<dbReference type="Gene3D" id="3.40.710.10">
    <property type="entry name" value="DD-peptidase/beta-lactamase superfamily"/>
    <property type="match status" value="2"/>
</dbReference>
<evidence type="ECO:0000256" key="1">
    <source>
        <dbReference type="ARBA" id="ARBA00006096"/>
    </source>
</evidence>
<proteinExistence type="inferred from homology"/>
<keyword evidence="4" id="KW-1185">Reference proteome</keyword>
<dbReference type="GO" id="GO:0000270">
    <property type="term" value="P:peptidoglycan metabolic process"/>
    <property type="evidence" value="ECO:0007669"/>
    <property type="project" value="TreeGrafter"/>
</dbReference>
<dbReference type="AlphaFoldDB" id="A0A1H7VT01"/>
<dbReference type="RefSeq" id="WP_090740115.1">
    <property type="nucleotide sequence ID" value="NZ_FOBW01000001.1"/>
</dbReference>
<comment type="similarity">
    <text evidence="1">Belongs to the peptidase S13 family.</text>
</comment>
<dbReference type="STRING" id="930146.SAMN05192533_101106"/>
<dbReference type="PRINTS" id="PR00922">
    <property type="entry name" value="DADACBPTASE3"/>
</dbReference>
<gene>
    <name evidence="3" type="ORF">SAMN05192533_101106</name>
</gene>
<dbReference type="OrthoDB" id="9802627at2"/>
<keyword evidence="3" id="KW-0645">Protease</keyword>
<dbReference type="NCBIfam" id="TIGR00666">
    <property type="entry name" value="PBP4"/>
    <property type="match status" value="1"/>
</dbReference>
<dbReference type="Gene3D" id="3.50.80.20">
    <property type="entry name" value="D-Ala-D-Ala carboxypeptidase C, peptidase S13"/>
    <property type="match status" value="1"/>
</dbReference>
<protein>
    <submittedName>
        <fullName evidence="3">D-alanyl-D-alanine carboxypeptidase / D-alanyl-D-alanine-endopeptidase (Penicillin-binding protein 4)</fullName>
    </submittedName>
</protein>
<evidence type="ECO:0000256" key="2">
    <source>
        <dbReference type="ARBA" id="ARBA00022801"/>
    </source>
</evidence>
<dbReference type="Proteomes" id="UP000198553">
    <property type="component" value="Unassembled WGS sequence"/>
</dbReference>
<dbReference type="GO" id="GO:0004185">
    <property type="term" value="F:serine-type carboxypeptidase activity"/>
    <property type="evidence" value="ECO:0007669"/>
    <property type="project" value="InterPro"/>
</dbReference>
<organism evidence="3 4">
    <name type="scientific">Mesobacillus persicus</name>
    <dbReference type="NCBI Taxonomy" id="930146"/>
    <lineage>
        <taxon>Bacteria</taxon>
        <taxon>Bacillati</taxon>
        <taxon>Bacillota</taxon>
        <taxon>Bacilli</taxon>
        <taxon>Bacillales</taxon>
        <taxon>Bacillaceae</taxon>
        <taxon>Mesobacillus</taxon>
    </lineage>
</organism>
<sequence>MQTNQSLRYLCLVFLLGLLIFLPVPIHEKAESITTTESLRFGTATKIESILKDERLRGAVTGISIRKADTGEVLYSSLADVRLHPASNMKLLTAVAALEQLGPEYQFSTEVLTDGQKRGKTLHGNLYLRGKGDPTLMKSDFERFAKELKAQGINKIHGNLIGDDNWYDDVRLSEDLNWSDEFTYYGAQVSALTLSPNADYDTGTVIVNVSPATKEGKTAVVEITPSTDYVQVLNKMKTVGKDGVKKISIEREHGTNQIVVKGTIPLTSKRSKSWVAVWEPTEYALDVFKRTLVENGIKFSRTSKVKTGKTPESTSLLTSKKSIPLKELLIPFMKLSNNGHGETLTKEMGRVIYGEGTWEKGLQVIRETVMSLGLDEDTIVLRDGSGMSHKNLIPANELTKLLYSVQSKSWFKNFENSLPVSGDPERLIGGTLRSRMTETPVKGNVKAKTGTLTGVSTLSGYAKTKAGEELIFSIMINNYLESSPVKSIEDSIMKAIVGSE</sequence>
<keyword evidence="2" id="KW-0378">Hydrolase</keyword>
<dbReference type="EMBL" id="FOBW01000001">
    <property type="protein sequence ID" value="SEM12482.1"/>
    <property type="molecule type" value="Genomic_DNA"/>
</dbReference>
<dbReference type="PANTHER" id="PTHR30023:SF0">
    <property type="entry name" value="PENICILLIN-SENSITIVE CARBOXYPEPTIDASE A"/>
    <property type="match status" value="1"/>
</dbReference>
<dbReference type="Pfam" id="PF02113">
    <property type="entry name" value="Peptidase_S13"/>
    <property type="match status" value="1"/>
</dbReference>
<dbReference type="InterPro" id="IPR000667">
    <property type="entry name" value="Peptidase_S13"/>
</dbReference>
<keyword evidence="3" id="KW-0121">Carboxypeptidase</keyword>
<dbReference type="SUPFAM" id="SSF56601">
    <property type="entry name" value="beta-lactamase/transpeptidase-like"/>
    <property type="match status" value="1"/>
</dbReference>
<dbReference type="GO" id="GO:0006508">
    <property type="term" value="P:proteolysis"/>
    <property type="evidence" value="ECO:0007669"/>
    <property type="project" value="InterPro"/>
</dbReference>
<name>A0A1H7VT01_9BACI</name>
<dbReference type="InterPro" id="IPR012338">
    <property type="entry name" value="Beta-lactam/transpept-like"/>
</dbReference>
<evidence type="ECO:0000313" key="4">
    <source>
        <dbReference type="Proteomes" id="UP000198553"/>
    </source>
</evidence>
<evidence type="ECO:0000313" key="3">
    <source>
        <dbReference type="EMBL" id="SEM12482.1"/>
    </source>
</evidence>